<reference evidence="1" key="2">
    <citation type="submission" date="2017-02" db="EMBL/GenBank/DDBJ databases">
        <title>WGS assembly of Sorghum bicolor.</title>
        <authorList>
            <person name="Paterson A."/>
            <person name="Mullet J."/>
            <person name="Bowers J."/>
            <person name="Bruggmann R."/>
            <person name="Dubchak I."/>
            <person name="Grimwood J."/>
            <person name="Gundlach H."/>
            <person name="Haberer G."/>
            <person name="Hellsten U."/>
            <person name="Mitros T."/>
            <person name="Poliakov A."/>
            <person name="Schmutz J."/>
            <person name="Spannagl M."/>
            <person name="Tang H."/>
            <person name="Wang X."/>
            <person name="Wicker T."/>
            <person name="Bharti A."/>
            <person name="Chapman J."/>
            <person name="Feltus F."/>
            <person name="Gowik U."/>
            <person name="Grigoriev I."/>
            <person name="Lyons E."/>
            <person name="Maher C."/>
            <person name="Martis M."/>
            <person name="Narechania A."/>
            <person name="Otillar R."/>
            <person name="Penning B."/>
            <person name="Salamov A."/>
            <person name="Wang Y."/>
            <person name="Zhang L."/>
            <person name="Carpita N."/>
            <person name="Freeling M."/>
            <person name="Gingle A."/>
            <person name="Hash C."/>
            <person name="Keller B."/>
            <person name="Klein P."/>
            <person name="Kresovich S."/>
            <person name="Mccann M."/>
            <person name="Ming R."/>
            <person name="Peterson D."/>
            <person name="Rahman M."/>
            <person name="Ware D."/>
            <person name="Westhoff P."/>
            <person name="Mayer K."/>
            <person name="Messing J."/>
            <person name="Sims D."/>
            <person name="Jenkins J."/>
            <person name="Shu S."/>
            <person name="Rokhsar D."/>
        </authorList>
    </citation>
    <scope>NUCLEOTIDE SEQUENCE</scope>
</reference>
<proteinExistence type="predicted"/>
<dbReference type="Proteomes" id="UP000000768">
    <property type="component" value="Chromosome 1"/>
</dbReference>
<dbReference type="Gramene" id="KXG38535">
    <property type="protein sequence ID" value="KXG38535"/>
    <property type="gene ID" value="SORBI_3001G248700"/>
</dbReference>
<evidence type="ECO:0000313" key="1">
    <source>
        <dbReference type="EMBL" id="KXG38535.1"/>
    </source>
</evidence>
<protein>
    <submittedName>
        <fullName evidence="1">Uncharacterized protein</fullName>
    </submittedName>
</protein>
<dbReference type="EMBL" id="CM000760">
    <property type="protein sequence ID" value="KXG38535.1"/>
    <property type="molecule type" value="Genomic_DNA"/>
</dbReference>
<sequence>MKLQNFDVYKSWASFLLDAGAAYRSCRCPQGMSMKLPNLMSELGLLHRRRRHCKKLELQRRLMIRASSWDKVIFLLEVDPYI</sequence>
<gene>
    <name evidence="1" type="ORF">SORBI_3001G248700</name>
</gene>
<dbReference type="AlphaFoldDB" id="A0A1B6QKW4"/>
<dbReference type="InParanoid" id="A0A1B6QKW4"/>
<reference evidence="1 2" key="1">
    <citation type="journal article" date="2009" name="Nature">
        <title>The Sorghum bicolor genome and the diversification of grasses.</title>
        <authorList>
            <person name="Paterson A.H."/>
            <person name="Bowers J.E."/>
            <person name="Bruggmann R."/>
            <person name="Dubchak I."/>
            <person name="Grimwood J."/>
            <person name="Gundlach H."/>
            <person name="Haberer G."/>
            <person name="Hellsten U."/>
            <person name="Mitros T."/>
            <person name="Poliakov A."/>
            <person name="Schmutz J."/>
            <person name="Spannagl M."/>
            <person name="Tang H."/>
            <person name="Wang X."/>
            <person name="Wicker T."/>
            <person name="Bharti A.K."/>
            <person name="Chapman J."/>
            <person name="Feltus F.A."/>
            <person name="Gowik U."/>
            <person name="Grigoriev I.V."/>
            <person name="Lyons E."/>
            <person name="Maher C.A."/>
            <person name="Martis M."/>
            <person name="Narechania A."/>
            <person name="Otillar R.P."/>
            <person name="Penning B.W."/>
            <person name="Salamov A.A."/>
            <person name="Wang Y."/>
            <person name="Zhang L."/>
            <person name="Carpita N.C."/>
            <person name="Freeling M."/>
            <person name="Gingle A.R."/>
            <person name="Hash C.T."/>
            <person name="Keller B."/>
            <person name="Klein P."/>
            <person name="Kresovich S."/>
            <person name="McCann M.C."/>
            <person name="Ming R."/>
            <person name="Peterson D.G."/>
            <person name="Mehboob-ur-Rahman"/>
            <person name="Ware D."/>
            <person name="Westhoff P."/>
            <person name="Mayer K.F."/>
            <person name="Messing J."/>
            <person name="Rokhsar D.S."/>
        </authorList>
    </citation>
    <scope>NUCLEOTIDE SEQUENCE [LARGE SCALE GENOMIC DNA]</scope>
    <source>
        <strain evidence="2">cv. BTx623</strain>
    </source>
</reference>
<dbReference type="Gramene" id="OQU91784">
    <property type="protein sequence ID" value="OQU91784"/>
    <property type="gene ID" value="SORBI_3001G248700"/>
</dbReference>
<keyword evidence="2" id="KW-1185">Reference proteome</keyword>
<accession>A0A1B6QKW4</accession>
<name>A0A1B6QKW4_SORBI</name>
<evidence type="ECO:0000313" key="2">
    <source>
        <dbReference type="Proteomes" id="UP000000768"/>
    </source>
</evidence>
<organism evidence="1 2">
    <name type="scientific">Sorghum bicolor</name>
    <name type="common">Sorghum</name>
    <name type="synonym">Sorghum vulgare</name>
    <dbReference type="NCBI Taxonomy" id="4558"/>
    <lineage>
        <taxon>Eukaryota</taxon>
        <taxon>Viridiplantae</taxon>
        <taxon>Streptophyta</taxon>
        <taxon>Embryophyta</taxon>
        <taxon>Tracheophyta</taxon>
        <taxon>Spermatophyta</taxon>
        <taxon>Magnoliopsida</taxon>
        <taxon>Liliopsida</taxon>
        <taxon>Poales</taxon>
        <taxon>Poaceae</taxon>
        <taxon>PACMAD clade</taxon>
        <taxon>Panicoideae</taxon>
        <taxon>Andropogonodae</taxon>
        <taxon>Andropogoneae</taxon>
        <taxon>Sorghinae</taxon>
        <taxon>Sorghum</taxon>
    </lineage>
</organism>
<dbReference type="EMBL" id="CM000760">
    <property type="protein sequence ID" value="OQU91784.1"/>
    <property type="molecule type" value="Genomic_DNA"/>
</dbReference>
<reference evidence="2" key="3">
    <citation type="journal article" date="2018" name="Plant J.">
        <title>The Sorghum bicolor reference genome: improved assembly, gene annotations, a transcriptome atlas, and signatures of genome organization.</title>
        <authorList>
            <person name="McCormick R.F."/>
            <person name="Truong S.K."/>
            <person name="Sreedasyam A."/>
            <person name="Jenkins J."/>
            <person name="Shu S."/>
            <person name="Sims D."/>
            <person name="Kennedy M."/>
            <person name="Amirebrahimi M."/>
            <person name="Weers B.D."/>
            <person name="McKinley B."/>
            <person name="Mattison A."/>
            <person name="Morishige D.T."/>
            <person name="Grimwood J."/>
            <person name="Schmutz J."/>
            <person name="Mullet J.E."/>
        </authorList>
    </citation>
    <scope>NUCLEOTIDE SEQUENCE [LARGE SCALE GENOMIC DNA]</scope>
    <source>
        <strain evidence="2">cv. BTx623</strain>
    </source>
</reference>